<reference evidence="1 2" key="2">
    <citation type="journal article" date="2022" name="Mol. Ecol. Resour.">
        <title>The genomes of chicory, endive, great burdock and yacon provide insights into Asteraceae paleo-polyploidization history and plant inulin production.</title>
        <authorList>
            <person name="Fan W."/>
            <person name="Wang S."/>
            <person name="Wang H."/>
            <person name="Wang A."/>
            <person name="Jiang F."/>
            <person name="Liu H."/>
            <person name="Zhao H."/>
            <person name="Xu D."/>
            <person name="Zhang Y."/>
        </authorList>
    </citation>
    <scope>NUCLEOTIDE SEQUENCE [LARGE SCALE GENOMIC DNA]</scope>
    <source>
        <strain evidence="2">cv. Yunnan</strain>
        <tissue evidence="1">Leaves</tissue>
    </source>
</reference>
<evidence type="ECO:0000313" key="2">
    <source>
        <dbReference type="Proteomes" id="UP001056120"/>
    </source>
</evidence>
<comment type="caution">
    <text evidence="1">The sequence shown here is derived from an EMBL/GenBank/DDBJ whole genome shotgun (WGS) entry which is preliminary data.</text>
</comment>
<dbReference type="Proteomes" id="UP001056120">
    <property type="component" value="Linkage Group LG20"/>
</dbReference>
<sequence length="84" mass="9832">MIRRLTSWSKDVILRRMKGLEADPLIKKTKAQSAENITVKLVKFQGSFCYLVSRASYTFESFYMSRPDVFRPRLGCDNNQTKYT</sequence>
<keyword evidence="2" id="KW-1185">Reference proteome</keyword>
<name>A0ACB9D6Z6_9ASTR</name>
<proteinExistence type="predicted"/>
<reference evidence="2" key="1">
    <citation type="journal article" date="2022" name="Mol. Ecol. Resour.">
        <title>The genomes of chicory, endive, great burdock and yacon provide insights into Asteraceae palaeo-polyploidization history and plant inulin production.</title>
        <authorList>
            <person name="Fan W."/>
            <person name="Wang S."/>
            <person name="Wang H."/>
            <person name="Wang A."/>
            <person name="Jiang F."/>
            <person name="Liu H."/>
            <person name="Zhao H."/>
            <person name="Xu D."/>
            <person name="Zhang Y."/>
        </authorList>
    </citation>
    <scope>NUCLEOTIDE SEQUENCE [LARGE SCALE GENOMIC DNA]</scope>
    <source>
        <strain evidence="2">cv. Yunnan</strain>
    </source>
</reference>
<dbReference type="EMBL" id="CM042037">
    <property type="protein sequence ID" value="KAI3742374.1"/>
    <property type="molecule type" value="Genomic_DNA"/>
</dbReference>
<evidence type="ECO:0000313" key="1">
    <source>
        <dbReference type="EMBL" id="KAI3742374.1"/>
    </source>
</evidence>
<accession>A0ACB9D6Z6</accession>
<gene>
    <name evidence="1" type="ORF">L1987_60054</name>
</gene>
<protein>
    <submittedName>
        <fullName evidence="1">Uncharacterized protein</fullName>
    </submittedName>
</protein>
<organism evidence="1 2">
    <name type="scientific">Smallanthus sonchifolius</name>
    <dbReference type="NCBI Taxonomy" id="185202"/>
    <lineage>
        <taxon>Eukaryota</taxon>
        <taxon>Viridiplantae</taxon>
        <taxon>Streptophyta</taxon>
        <taxon>Embryophyta</taxon>
        <taxon>Tracheophyta</taxon>
        <taxon>Spermatophyta</taxon>
        <taxon>Magnoliopsida</taxon>
        <taxon>eudicotyledons</taxon>
        <taxon>Gunneridae</taxon>
        <taxon>Pentapetalae</taxon>
        <taxon>asterids</taxon>
        <taxon>campanulids</taxon>
        <taxon>Asterales</taxon>
        <taxon>Asteraceae</taxon>
        <taxon>Asteroideae</taxon>
        <taxon>Heliantheae alliance</taxon>
        <taxon>Millerieae</taxon>
        <taxon>Smallanthus</taxon>
    </lineage>
</organism>